<dbReference type="PROSITE" id="PS00674">
    <property type="entry name" value="AAA"/>
    <property type="match status" value="1"/>
</dbReference>
<reference evidence="7" key="1">
    <citation type="submission" date="2022-02" db="EMBL/GenBank/DDBJ databases">
        <authorList>
            <person name="King R."/>
        </authorList>
    </citation>
    <scope>NUCLEOTIDE SEQUENCE</scope>
</reference>
<reference evidence="7" key="2">
    <citation type="submission" date="2022-10" db="EMBL/GenBank/DDBJ databases">
        <authorList>
            <consortium name="ENA_rothamsted_submissions"/>
            <consortium name="culmorum"/>
            <person name="King R."/>
        </authorList>
    </citation>
    <scope>NUCLEOTIDE SEQUENCE</scope>
</reference>
<protein>
    <recommendedName>
        <fullName evidence="6">AAA+ ATPase domain-containing protein</fullName>
    </recommendedName>
</protein>
<dbReference type="EMBL" id="OU899035">
    <property type="protein sequence ID" value="CAH1720406.1"/>
    <property type="molecule type" value="Genomic_DNA"/>
</dbReference>
<evidence type="ECO:0000256" key="1">
    <source>
        <dbReference type="ARBA" id="ARBA00004496"/>
    </source>
</evidence>
<dbReference type="InterPro" id="IPR003593">
    <property type="entry name" value="AAA+_ATPase"/>
</dbReference>
<dbReference type="InterPro" id="IPR041569">
    <property type="entry name" value="AAA_lid_3"/>
</dbReference>
<dbReference type="Gene3D" id="3.40.50.300">
    <property type="entry name" value="P-loop containing nucleotide triphosphate hydrolases"/>
    <property type="match status" value="2"/>
</dbReference>
<comment type="similarity">
    <text evidence="5">Belongs to the AAA ATPase family. AFG2 subfamily.</text>
</comment>
<dbReference type="GO" id="GO:0005737">
    <property type="term" value="C:cytoplasm"/>
    <property type="evidence" value="ECO:0007669"/>
    <property type="project" value="UniProtKB-SubCell"/>
</dbReference>
<dbReference type="PANTHER" id="PTHR23077">
    <property type="entry name" value="AAA-FAMILY ATPASE"/>
    <property type="match status" value="1"/>
</dbReference>
<organism evidence="7 8">
    <name type="scientific">Aphis gossypii</name>
    <name type="common">Cotton aphid</name>
    <dbReference type="NCBI Taxonomy" id="80765"/>
    <lineage>
        <taxon>Eukaryota</taxon>
        <taxon>Metazoa</taxon>
        <taxon>Ecdysozoa</taxon>
        <taxon>Arthropoda</taxon>
        <taxon>Hexapoda</taxon>
        <taxon>Insecta</taxon>
        <taxon>Pterygota</taxon>
        <taxon>Neoptera</taxon>
        <taxon>Paraneoptera</taxon>
        <taxon>Hemiptera</taxon>
        <taxon>Sternorrhyncha</taxon>
        <taxon>Aphidomorpha</taxon>
        <taxon>Aphidoidea</taxon>
        <taxon>Aphididae</taxon>
        <taxon>Aphidini</taxon>
        <taxon>Aphis</taxon>
        <taxon>Aphis</taxon>
    </lineage>
</organism>
<keyword evidence="4" id="KW-0067">ATP-binding</keyword>
<dbReference type="Gene3D" id="1.10.8.60">
    <property type="match status" value="2"/>
</dbReference>
<keyword evidence="8" id="KW-1185">Reference proteome</keyword>
<dbReference type="Proteomes" id="UP001154329">
    <property type="component" value="Chromosome 2"/>
</dbReference>
<evidence type="ECO:0000313" key="7">
    <source>
        <dbReference type="EMBL" id="CAH1720406.1"/>
    </source>
</evidence>
<gene>
    <name evidence="7" type="ORF">APHIGO_LOCUS3975</name>
</gene>
<dbReference type="GO" id="GO:0016887">
    <property type="term" value="F:ATP hydrolysis activity"/>
    <property type="evidence" value="ECO:0007669"/>
    <property type="project" value="InterPro"/>
</dbReference>
<keyword evidence="3" id="KW-0547">Nucleotide-binding</keyword>
<dbReference type="Pfam" id="PF17862">
    <property type="entry name" value="AAA_lid_3"/>
    <property type="match status" value="1"/>
</dbReference>
<evidence type="ECO:0000256" key="5">
    <source>
        <dbReference type="ARBA" id="ARBA00061477"/>
    </source>
</evidence>
<dbReference type="SMART" id="SM00382">
    <property type="entry name" value="AAA"/>
    <property type="match status" value="2"/>
</dbReference>
<dbReference type="InterPro" id="IPR027417">
    <property type="entry name" value="P-loop_NTPase"/>
</dbReference>
<dbReference type="Pfam" id="PF00004">
    <property type="entry name" value="AAA"/>
    <property type="match status" value="2"/>
</dbReference>
<feature type="domain" description="AAA+ ATPase" evidence="6">
    <location>
        <begin position="272"/>
        <end position="408"/>
    </location>
</feature>
<dbReference type="SUPFAM" id="SSF52540">
    <property type="entry name" value="P-loop containing nucleoside triphosphate hydrolases"/>
    <property type="match status" value="2"/>
</dbReference>
<evidence type="ECO:0000256" key="3">
    <source>
        <dbReference type="ARBA" id="ARBA00022741"/>
    </source>
</evidence>
<dbReference type="GO" id="GO:0005524">
    <property type="term" value="F:ATP binding"/>
    <property type="evidence" value="ECO:0007669"/>
    <property type="project" value="UniProtKB-KW"/>
</dbReference>
<evidence type="ECO:0000256" key="4">
    <source>
        <dbReference type="ARBA" id="ARBA00022840"/>
    </source>
</evidence>
<accession>A0A9P0IV65</accession>
<name>A0A9P0IV65_APHGO</name>
<dbReference type="FunFam" id="3.40.50.300:FF:000567">
    <property type="entry name" value="ATPase, AAA family protein"/>
    <property type="match status" value="1"/>
</dbReference>
<dbReference type="InterPro" id="IPR050168">
    <property type="entry name" value="AAA_ATPase_domain"/>
</dbReference>
<feature type="domain" description="AAA+ ATPase" evidence="6">
    <location>
        <begin position="528"/>
        <end position="667"/>
    </location>
</feature>
<evidence type="ECO:0000313" key="8">
    <source>
        <dbReference type="Proteomes" id="UP001154329"/>
    </source>
</evidence>
<dbReference type="CDD" id="cd19511">
    <property type="entry name" value="RecA-like_CDC48_r2-like"/>
    <property type="match status" value="1"/>
</dbReference>
<evidence type="ECO:0000259" key="6">
    <source>
        <dbReference type="SMART" id="SM00382"/>
    </source>
</evidence>
<keyword evidence="2" id="KW-0963">Cytoplasm</keyword>
<dbReference type="InterPro" id="IPR003959">
    <property type="entry name" value="ATPase_AAA_core"/>
</dbReference>
<dbReference type="PANTHER" id="PTHR23077:SF27">
    <property type="entry name" value="ATPASE FAMILY GENE 2 PROTEIN HOMOLOG A"/>
    <property type="match status" value="1"/>
</dbReference>
<dbReference type="AlphaFoldDB" id="A0A9P0IV65"/>
<dbReference type="InterPro" id="IPR003960">
    <property type="entry name" value="ATPase_AAA_CS"/>
</dbReference>
<comment type="subcellular location">
    <subcellularLocation>
        <location evidence="1">Cytoplasm</location>
    </subcellularLocation>
</comment>
<proteinExistence type="inferred from homology"/>
<sequence>MTKPRRSTGPAFKYHTCDTCMSTLYLTDLETHFTDHCPPSTSNWTQAFVNDHCLYSYAKLYTKDDEYMVGNDNVVVPIAAIQLCGFVLGEPVIVKCGNKTFVKHIWPSDDLPLSSVYFSKEVLTDELDQLEHVSVERFKIPPSEAQSIEIRLSNNDQLPDGEFIRHLLTHISNKYEGRIIKPSDFLCFDFYGRSLVLEVSKICTFPNVDLNKQMQTMNINNEQFYHISSSTTWNIINHLNEDNITYPLSNVGGLSNIYEKIMNVIQKSKYQNVCGFLLHGISGTGKTLLAKTITYSLKRHVVEIKGWEILSKIYGQSEAKLKLFFEEAIINSPSVILIDKLETLSKSNESSDLERRIMNTLQTMFDLLKSTKHNGVAIIGTTCNLSSIDSNLRRPGRFDYEIELPVPNELQRRDILTKQLSVIQQKISEEEITSLAFKAQGFVGADLLAVVNRALTEAAINNENVTYKHMCTAITQVKPSAIKEVMVQVPNVKWTDIGGQDDIKLKLRQVVEWPLKHPEAFKRMGITPPRGVLLYGPPGCSKTMIAKAVATESHFNFISVKGPELFNKYVGESERAVRETFMRARSVAPCVVFFDELDGLAGERGAGDSGSSGVHSRVLAQLLTELDGVQPLGNVTILAATNRPDLIDSALLRPGRLDRKVYVPLPDKTTRLEILRLKLSKMPTSSDVDINKLVELTENYSGAEVISICHEASLKALEDNIKAEQVEMCHFEVSLQSLKPQTPLWLLKIYEKFSGIQRHCDIRKRHRWVGNLDYTNGMSFNMAVNIFSVKFVS</sequence>
<evidence type="ECO:0000256" key="2">
    <source>
        <dbReference type="ARBA" id="ARBA00022490"/>
    </source>
</evidence>